<protein>
    <submittedName>
        <fullName evidence="2">Acetyl-CoA carboxylase biotin carboxyl carrier protein subunit</fullName>
    </submittedName>
</protein>
<sequence length="54" mass="5849">MGDRLRDGDVESMKMEMCINADHDGVVRLLSVQAGEMVERGLVVAVVESENAGE</sequence>
<keyword evidence="3" id="KW-1185">Reference proteome</keyword>
<dbReference type="KEGG" id="hpse:HPF_13260"/>
<dbReference type="InterPro" id="IPR000089">
    <property type="entry name" value="Biotin_lipoyl"/>
</dbReference>
<name>A0A4P6X4L7_HYDPS</name>
<dbReference type="Pfam" id="PF00364">
    <property type="entry name" value="Biotin_lipoyl"/>
    <property type="match status" value="1"/>
</dbReference>
<organism evidence="2 3">
    <name type="scientific">Hydrogenophaga pseudoflava</name>
    <name type="common">Pseudomonas carboxydoflava</name>
    <dbReference type="NCBI Taxonomy" id="47421"/>
    <lineage>
        <taxon>Bacteria</taxon>
        <taxon>Pseudomonadati</taxon>
        <taxon>Pseudomonadota</taxon>
        <taxon>Betaproteobacteria</taxon>
        <taxon>Burkholderiales</taxon>
        <taxon>Comamonadaceae</taxon>
        <taxon>Hydrogenophaga</taxon>
    </lineage>
</organism>
<evidence type="ECO:0000313" key="3">
    <source>
        <dbReference type="Proteomes" id="UP000293912"/>
    </source>
</evidence>
<accession>A0A4P6X4L7</accession>
<feature type="domain" description="Lipoyl-binding" evidence="1">
    <location>
        <begin position="10"/>
        <end position="46"/>
    </location>
</feature>
<proteinExistence type="predicted"/>
<dbReference type="Proteomes" id="UP000293912">
    <property type="component" value="Chromosome"/>
</dbReference>
<dbReference type="Gene3D" id="2.40.50.100">
    <property type="match status" value="1"/>
</dbReference>
<dbReference type="InterPro" id="IPR011053">
    <property type="entry name" value="Single_hybrid_motif"/>
</dbReference>
<evidence type="ECO:0000313" key="2">
    <source>
        <dbReference type="EMBL" id="QBM28664.1"/>
    </source>
</evidence>
<gene>
    <name evidence="2" type="ORF">HPF_13260</name>
</gene>
<dbReference type="EMBL" id="CP037867">
    <property type="protein sequence ID" value="QBM28664.1"/>
    <property type="molecule type" value="Genomic_DNA"/>
</dbReference>
<dbReference type="AlphaFoldDB" id="A0A4P6X4L7"/>
<reference evidence="2 3" key="1">
    <citation type="submission" date="2019-03" db="EMBL/GenBank/DDBJ databases">
        <authorList>
            <person name="Sebastian G."/>
            <person name="Baumann P."/>
            <person name="Ruckert C."/>
            <person name="Kalinowski J."/>
            <person name="Nebel B."/>
            <person name="Takors R."/>
            <person name="Blombach B."/>
        </authorList>
    </citation>
    <scope>NUCLEOTIDE SEQUENCE [LARGE SCALE GENOMIC DNA]</scope>
    <source>
        <strain evidence="2 3">DSM 1084</strain>
    </source>
</reference>
<evidence type="ECO:0000259" key="1">
    <source>
        <dbReference type="Pfam" id="PF00364"/>
    </source>
</evidence>
<dbReference type="SUPFAM" id="SSF51230">
    <property type="entry name" value="Single hybrid motif"/>
    <property type="match status" value="1"/>
</dbReference>